<accession>A0ABV7D2N7</accession>
<dbReference type="RefSeq" id="WP_194211536.1">
    <property type="nucleotide sequence ID" value="NZ_CP061205.1"/>
</dbReference>
<dbReference type="Gene3D" id="3.30.565.10">
    <property type="entry name" value="Histidine kinase-like ATPase, C-terminal domain"/>
    <property type="match status" value="1"/>
</dbReference>
<dbReference type="GO" id="GO:0005524">
    <property type="term" value="F:ATP binding"/>
    <property type="evidence" value="ECO:0007669"/>
    <property type="project" value="UniProtKB-KW"/>
</dbReference>
<gene>
    <name evidence="6" type="ORF">ACFOKA_05710</name>
</gene>
<feature type="domain" description="HD-CE" evidence="5">
    <location>
        <begin position="50"/>
        <end position="310"/>
    </location>
</feature>
<protein>
    <submittedName>
        <fullName evidence="6">ATP-binding protein</fullName>
    </submittedName>
</protein>
<comment type="caution">
    <text evidence="6">The sequence shown here is derived from an EMBL/GenBank/DDBJ whole genome shotgun (WGS) entry which is preliminary data.</text>
</comment>
<dbReference type="InterPro" id="IPR036890">
    <property type="entry name" value="HATPase_C_sf"/>
</dbReference>
<dbReference type="EMBL" id="JBHRSL010000002">
    <property type="protein sequence ID" value="MFC3051394.1"/>
    <property type="molecule type" value="Genomic_DNA"/>
</dbReference>
<evidence type="ECO:0000256" key="1">
    <source>
        <dbReference type="ARBA" id="ARBA00008239"/>
    </source>
</evidence>
<dbReference type="InterPro" id="IPR001404">
    <property type="entry name" value="Hsp90_fam"/>
</dbReference>
<evidence type="ECO:0000256" key="2">
    <source>
        <dbReference type="ARBA" id="ARBA00022741"/>
    </source>
</evidence>
<name>A0ABV7D2N7_9PROT</name>
<dbReference type="Proteomes" id="UP001595444">
    <property type="component" value="Unassembled WGS sequence"/>
</dbReference>
<evidence type="ECO:0000256" key="3">
    <source>
        <dbReference type="ARBA" id="ARBA00022840"/>
    </source>
</evidence>
<dbReference type="PRINTS" id="PR00775">
    <property type="entry name" value="HEATSHOCK90"/>
</dbReference>
<evidence type="ECO:0000259" key="5">
    <source>
        <dbReference type="Pfam" id="PF24391"/>
    </source>
</evidence>
<keyword evidence="7" id="KW-1185">Reference proteome</keyword>
<evidence type="ECO:0000313" key="6">
    <source>
        <dbReference type="EMBL" id="MFC3051394.1"/>
    </source>
</evidence>
<dbReference type="PANTHER" id="PTHR11528">
    <property type="entry name" value="HEAT SHOCK PROTEIN 90 FAMILY MEMBER"/>
    <property type="match status" value="1"/>
</dbReference>
<dbReference type="SUPFAM" id="SSF55874">
    <property type="entry name" value="ATPase domain of HSP90 chaperone/DNA topoisomerase II/histidine kinase"/>
    <property type="match status" value="1"/>
</dbReference>
<dbReference type="Pfam" id="PF24391">
    <property type="entry name" value="HD-CE"/>
    <property type="match status" value="1"/>
</dbReference>
<dbReference type="InterPro" id="IPR056471">
    <property type="entry name" value="HD-CE"/>
</dbReference>
<keyword evidence="4" id="KW-0143">Chaperone</keyword>
<dbReference type="InterPro" id="IPR020575">
    <property type="entry name" value="Hsp90_N"/>
</dbReference>
<keyword evidence="2" id="KW-0547">Nucleotide-binding</keyword>
<evidence type="ECO:0000256" key="4">
    <source>
        <dbReference type="ARBA" id="ARBA00023186"/>
    </source>
</evidence>
<sequence length="882" mass="98185">MSIKYTKLWEKAFKVQENDPFNGARDKLRSAHEDFWKNATVLSNEIQKSLPHLTLHNEQHFEALWRCADLIAGERLELTPVETFIFGGAVLIHDAANSIAAFDGGIDEISNTPEWSDAVASYEARYSDEEDSSDNDKKQQTILLETLRHLHAVKAESLCGMHVKVGSETFYLLQDDLLRSHFGNVIGQVAASHHWDIEDIPRRMQSRIGAPSGFPNEWIVRPVLIACLIRCADAIQLDQSRAPDFLYGLLKLEGISELHWRAQNRIAAPMPDPDDTSAILFTSTKPYLEADSDAWWIAYDAINMASNELSNSNALLKDVNLPSFAINRVSHANSPERMAHHIRVDGWEPVRAKLQVSNVGRMVDMFGGEQLYGHKPYVALRELIQNAADAVRLRRGLDASSSSYRGQITVTLEPINNEENDVWLHVDDDGIGMSQDVLVGPLLDFGSSYLSSALVKSERPGLVGQKLRRAGKYGIGFFATFMLGDYVEVTSKPFDTGLNSAKTLVFRNGYKHRPILQSKIPKNFGANNSTRVSVKLSSKKFSELLSHRDMYDSGVEAPLDKLVSALCPMLDVDIFVEKDGDRKHAHDQNWETQDPEVWLNSITLPSEVVGVRGENIEEKRKSALEFAAKNLELIDPNNPFLGRACISLGLTIGAKTVGGLVAHHAFQNPNENFVGAIEYHPSGPIRSARNSIAGDKLALWATRQAKSLATQNLSDQEKFRVAVRVTQFGGDAEPVAVMNLNRKPSTLQDIYKHLLKGNIIFAPIKMPREQTPPMITHVRENHTGLIDNYHTNELEFLVDTLESMHDGSDADVYCAVPAEGFDVKLGFVTLLNKYASENGKYIEGEFVLGVEFAKYIGEASPRQGLVKGKIIKTNGLKLLIKN</sequence>
<dbReference type="Pfam" id="PF13589">
    <property type="entry name" value="HATPase_c_3"/>
    <property type="match status" value="1"/>
</dbReference>
<comment type="similarity">
    <text evidence="1">Belongs to the heat shock protein 90 family.</text>
</comment>
<evidence type="ECO:0000313" key="7">
    <source>
        <dbReference type="Proteomes" id="UP001595444"/>
    </source>
</evidence>
<organism evidence="6 7">
    <name type="scientific">Kordiimonas pumila</name>
    <dbReference type="NCBI Taxonomy" id="2161677"/>
    <lineage>
        <taxon>Bacteria</taxon>
        <taxon>Pseudomonadati</taxon>
        <taxon>Pseudomonadota</taxon>
        <taxon>Alphaproteobacteria</taxon>
        <taxon>Kordiimonadales</taxon>
        <taxon>Kordiimonadaceae</taxon>
        <taxon>Kordiimonas</taxon>
    </lineage>
</organism>
<keyword evidence="3 6" id="KW-0067">ATP-binding</keyword>
<reference evidence="7" key="1">
    <citation type="journal article" date="2019" name="Int. J. Syst. Evol. Microbiol.">
        <title>The Global Catalogue of Microorganisms (GCM) 10K type strain sequencing project: providing services to taxonomists for standard genome sequencing and annotation.</title>
        <authorList>
            <consortium name="The Broad Institute Genomics Platform"/>
            <consortium name="The Broad Institute Genome Sequencing Center for Infectious Disease"/>
            <person name="Wu L."/>
            <person name="Ma J."/>
        </authorList>
    </citation>
    <scope>NUCLEOTIDE SEQUENCE [LARGE SCALE GENOMIC DNA]</scope>
    <source>
        <strain evidence="7">KCTC 62164</strain>
    </source>
</reference>
<proteinExistence type="inferred from homology"/>